<dbReference type="PANTHER" id="PTHR11113:SF2">
    <property type="entry name" value="ADENINE DEAMINASE"/>
    <property type="match status" value="1"/>
</dbReference>
<dbReference type="InterPro" id="IPR026912">
    <property type="entry name" value="Adenine_deam_C"/>
</dbReference>
<dbReference type="Pfam" id="PF01979">
    <property type="entry name" value="Amidohydro_1"/>
    <property type="match status" value="1"/>
</dbReference>
<evidence type="ECO:0000256" key="4">
    <source>
        <dbReference type="ARBA" id="ARBA00022801"/>
    </source>
</evidence>
<dbReference type="EC" id="3.5.4.2" evidence="3 8"/>
<evidence type="ECO:0000313" key="12">
    <source>
        <dbReference type="Proteomes" id="UP000824229"/>
    </source>
</evidence>
<organism evidence="11 12">
    <name type="scientific">Candidatus Cellulosilyticum pullistercoris</name>
    <dbReference type="NCBI Taxonomy" id="2838521"/>
    <lineage>
        <taxon>Bacteria</taxon>
        <taxon>Bacillati</taxon>
        <taxon>Bacillota</taxon>
        <taxon>Clostridia</taxon>
        <taxon>Lachnospirales</taxon>
        <taxon>Cellulosilyticaceae</taxon>
        <taxon>Cellulosilyticum</taxon>
    </lineage>
</organism>
<evidence type="ECO:0000256" key="6">
    <source>
        <dbReference type="ARBA" id="ARBA00047720"/>
    </source>
</evidence>
<reference evidence="11" key="2">
    <citation type="submission" date="2021-04" db="EMBL/GenBank/DDBJ databases">
        <authorList>
            <person name="Gilroy R."/>
        </authorList>
    </citation>
    <scope>NUCLEOTIDE SEQUENCE</scope>
    <source>
        <strain evidence="11">B5-657</strain>
    </source>
</reference>
<evidence type="ECO:0000259" key="9">
    <source>
        <dbReference type="Pfam" id="PF01979"/>
    </source>
</evidence>
<comment type="catalytic activity">
    <reaction evidence="6 8">
        <text>adenine + H2O + H(+) = hypoxanthine + NH4(+)</text>
        <dbReference type="Rhea" id="RHEA:23688"/>
        <dbReference type="ChEBI" id="CHEBI:15377"/>
        <dbReference type="ChEBI" id="CHEBI:15378"/>
        <dbReference type="ChEBI" id="CHEBI:16708"/>
        <dbReference type="ChEBI" id="CHEBI:17368"/>
        <dbReference type="ChEBI" id="CHEBI:28938"/>
        <dbReference type="EC" id="3.5.4.2"/>
    </reaction>
</comment>
<keyword evidence="5 8" id="KW-0464">Manganese</keyword>
<sequence length="600" mass="64360">MKKRYRLSEVTKQLVLVASGKEKADLVIQNGTLVNVNTGELLPHVDVAISHGRIALVGDASHTIGEATKVIDANGLYIAPGFIDGHIHVESSMVTVKEYAKAVMTHGTTAIIMDPHEIANVLGLEGIGMMIQEGKEIPLNVYTTMPSCVPATADFETTGAQLSLRDIAAGLKQDTIIGLGEMMNYPGVLNADSSVHNILKATLDRDKIITGHYPAPDAGGAGLNAYIASGARCCHETVRMEDALAKMRLGMYVQVREGSAWCDVKEIAKALTTTSIDSRFACLVSDDTHPDHLITQGHMDHIIRRAIEEGIPPITAIQMATLNTAQCFSIDRDLGSVSPGKWADIVLLEDLDTIKVAMTLINGECVAKDGKMLCELYTSSYPDSAKQTMAIHETLKPEDFIIPIPEGYNKETIGIHLIEIIETIATTHHREAILPIKSGTLSSDLSQDILKLAVIDRHSGLQTMGKGFVKGFKLTSGAVASTVAHDAHNLCILGTNDEDMALAANTLIECGGGQVVVQNGVVLALNPLPVAGLMSEDPIEIVAKRVAEIDEAWKTIGCPIASPFMTMALLSLAVIPELRLTNKGLIDTNTFEPISLYIEA</sequence>
<comment type="cofactor">
    <cofactor evidence="1 8">
        <name>Mn(2+)</name>
        <dbReference type="ChEBI" id="CHEBI:29035"/>
    </cofactor>
</comment>
<evidence type="ECO:0000259" key="10">
    <source>
        <dbReference type="Pfam" id="PF13382"/>
    </source>
</evidence>
<keyword evidence="4 8" id="KW-0378">Hydrolase</keyword>
<dbReference type="SUPFAM" id="SSF51338">
    <property type="entry name" value="Composite domain of metallo-dependent hydrolases"/>
    <property type="match status" value="1"/>
</dbReference>
<dbReference type="InterPro" id="IPR006679">
    <property type="entry name" value="Adenine_deam"/>
</dbReference>
<proteinExistence type="inferred from homology"/>
<protein>
    <recommendedName>
        <fullName evidence="7 8">Adenine deaminase</fullName>
        <shortName evidence="8">Adenase</shortName>
        <shortName evidence="8">Adenine aminase</shortName>
        <ecNumber evidence="3 8">3.5.4.2</ecNumber>
    </recommendedName>
</protein>
<evidence type="ECO:0000256" key="8">
    <source>
        <dbReference type="HAMAP-Rule" id="MF_01518"/>
    </source>
</evidence>
<feature type="domain" description="Adenine deaminase C-terminal" evidence="10">
    <location>
        <begin position="426"/>
        <end position="592"/>
    </location>
</feature>
<evidence type="ECO:0000313" key="11">
    <source>
        <dbReference type="EMBL" id="MBU3804563.1"/>
    </source>
</evidence>
<evidence type="ECO:0000256" key="5">
    <source>
        <dbReference type="ARBA" id="ARBA00023211"/>
    </source>
</evidence>
<dbReference type="InterPro" id="IPR011059">
    <property type="entry name" value="Metal-dep_hydrolase_composite"/>
</dbReference>
<dbReference type="FunFam" id="3.20.20.140:FF:000016">
    <property type="entry name" value="Adenine deaminase"/>
    <property type="match status" value="1"/>
</dbReference>
<accession>A0A9E2KCG8</accession>
<evidence type="ECO:0000256" key="7">
    <source>
        <dbReference type="ARBA" id="ARBA00069718"/>
    </source>
</evidence>
<dbReference type="GO" id="GO:0006146">
    <property type="term" value="P:adenine catabolic process"/>
    <property type="evidence" value="ECO:0007669"/>
    <property type="project" value="InterPro"/>
</dbReference>
<gene>
    <name evidence="8 11" type="primary">ade</name>
    <name evidence="11" type="ORF">H9872_07385</name>
</gene>
<feature type="domain" description="Amidohydrolase-related" evidence="9">
    <location>
        <begin position="77"/>
        <end position="365"/>
    </location>
</feature>
<dbReference type="InterPro" id="IPR032466">
    <property type="entry name" value="Metal_Hydrolase"/>
</dbReference>
<dbReference type="NCBIfam" id="TIGR01178">
    <property type="entry name" value="ade"/>
    <property type="match status" value="1"/>
</dbReference>
<dbReference type="AlphaFoldDB" id="A0A9E2KCG8"/>
<dbReference type="Pfam" id="PF13382">
    <property type="entry name" value="Adenine_deam_C"/>
    <property type="match status" value="1"/>
</dbReference>
<comment type="similarity">
    <text evidence="2 8">Belongs to the metallo-dependent hydrolases superfamily. Adenine deaminase family.</text>
</comment>
<comment type="caution">
    <text evidence="11">The sequence shown here is derived from an EMBL/GenBank/DDBJ whole genome shotgun (WGS) entry which is preliminary data.</text>
</comment>
<dbReference type="EMBL" id="JAHLFQ010000167">
    <property type="protein sequence ID" value="MBU3804563.1"/>
    <property type="molecule type" value="Genomic_DNA"/>
</dbReference>
<dbReference type="PANTHER" id="PTHR11113">
    <property type="entry name" value="N-ACETYLGLUCOSAMINE-6-PHOSPHATE DEACETYLASE"/>
    <property type="match status" value="1"/>
</dbReference>
<dbReference type="CDD" id="cd01295">
    <property type="entry name" value="AdeC"/>
    <property type="match status" value="1"/>
</dbReference>
<dbReference type="Gene3D" id="3.20.20.140">
    <property type="entry name" value="Metal-dependent hydrolases"/>
    <property type="match status" value="1"/>
</dbReference>
<dbReference type="HAMAP" id="MF_01518">
    <property type="entry name" value="Adenine_deamin"/>
    <property type="match status" value="1"/>
</dbReference>
<name>A0A9E2KCG8_9FIRM</name>
<dbReference type="Gene3D" id="2.30.40.10">
    <property type="entry name" value="Urease, subunit C, domain 1"/>
    <property type="match status" value="1"/>
</dbReference>
<dbReference type="InterPro" id="IPR006680">
    <property type="entry name" value="Amidohydro-rel"/>
</dbReference>
<reference evidence="11" key="1">
    <citation type="journal article" date="2021" name="PeerJ">
        <title>Extensive microbial diversity within the chicken gut microbiome revealed by metagenomics and culture.</title>
        <authorList>
            <person name="Gilroy R."/>
            <person name="Ravi A."/>
            <person name="Getino M."/>
            <person name="Pursley I."/>
            <person name="Horton D.L."/>
            <person name="Alikhan N.F."/>
            <person name="Baker D."/>
            <person name="Gharbi K."/>
            <person name="Hall N."/>
            <person name="Watson M."/>
            <person name="Adriaenssens E.M."/>
            <person name="Foster-Nyarko E."/>
            <person name="Jarju S."/>
            <person name="Secka A."/>
            <person name="Antonio M."/>
            <person name="Oren A."/>
            <person name="Chaudhuri R.R."/>
            <person name="La Ragione R."/>
            <person name="Hildebrand F."/>
            <person name="Pallen M.J."/>
        </authorList>
    </citation>
    <scope>NUCLEOTIDE SEQUENCE</scope>
    <source>
        <strain evidence="11">B5-657</strain>
    </source>
</reference>
<dbReference type="SUPFAM" id="SSF51556">
    <property type="entry name" value="Metallo-dependent hydrolases"/>
    <property type="match status" value="1"/>
</dbReference>
<evidence type="ECO:0000256" key="1">
    <source>
        <dbReference type="ARBA" id="ARBA00001936"/>
    </source>
</evidence>
<evidence type="ECO:0000256" key="3">
    <source>
        <dbReference type="ARBA" id="ARBA00012782"/>
    </source>
</evidence>
<evidence type="ECO:0000256" key="2">
    <source>
        <dbReference type="ARBA" id="ARBA00006773"/>
    </source>
</evidence>
<dbReference type="GO" id="GO:0000034">
    <property type="term" value="F:adenine deaminase activity"/>
    <property type="evidence" value="ECO:0007669"/>
    <property type="project" value="UniProtKB-UniRule"/>
</dbReference>
<dbReference type="Proteomes" id="UP000824229">
    <property type="component" value="Unassembled WGS sequence"/>
</dbReference>